<reference evidence="2" key="1">
    <citation type="submission" date="2022-03" db="EMBL/GenBank/DDBJ databases">
        <authorList>
            <person name="Martin H S."/>
        </authorList>
    </citation>
    <scope>NUCLEOTIDE SEQUENCE</scope>
</reference>
<organism evidence="2 3">
    <name type="scientific">Iphiclides podalirius</name>
    <name type="common">scarce swallowtail</name>
    <dbReference type="NCBI Taxonomy" id="110791"/>
    <lineage>
        <taxon>Eukaryota</taxon>
        <taxon>Metazoa</taxon>
        <taxon>Ecdysozoa</taxon>
        <taxon>Arthropoda</taxon>
        <taxon>Hexapoda</taxon>
        <taxon>Insecta</taxon>
        <taxon>Pterygota</taxon>
        <taxon>Neoptera</taxon>
        <taxon>Endopterygota</taxon>
        <taxon>Lepidoptera</taxon>
        <taxon>Glossata</taxon>
        <taxon>Ditrysia</taxon>
        <taxon>Papilionoidea</taxon>
        <taxon>Papilionidae</taxon>
        <taxon>Papilioninae</taxon>
        <taxon>Iphiclides</taxon>
    </lineage>
</organism>
<keyword evidence="1" id="KW-0732">Signal</keyword>
<accession>A0ABN8IH05</accession>
<sequence>MLELAALCALIAAVAAGPSVAAYSSTVIGPSSSSTVSREDGVHATPLLQPYLSYERIPLAYSSPFGPLAPYSPAQYAPHLIKKRSIVFAPPGSYISATPYAPTFYAPATIGTYSTTSLLPRGPFVSAYTAPAHYIKKRSVMTPAAFIAPFYRTSLDTTPHITYRHTTSLSQSHFIKKRDLEQL</sequence>
<evidence type="ECO:0000313" key="2">
    <source>
        <dbReference type="EMBL" id="CAH2057224.1"/>
    </source>
</evidence>
<evidence type="ECO:0000313" key="3">
    <source>
        <dbReference type="Proteomes" id="UP000837857"/>
    </source>
</evidence>
<gene>
    <name evidence="2" type="ORF">IPOD504_LOCUS10093</name>
</gene>
<feature type="non-terminal residue" evidence="2">
    <location>
        <position position="183"/>
    </location>
</feature>
<evidence type="ECO:0000256" key="1">
    <source>
        <dbReference type="SAM" id="SignalP"/>
    </source>
</evidence>
<name>A0ABN8IH05_9NEOP</name>
<protein>
    <recommendedName>
        <fullName evidence="4">Cuticle protein</fullName>
    </recommendedName>
</protein>
<dbReference type="EMBL" id="OW152836">
    <property type="protein sequence ID" value="CAH2057224.1"/>
    <property type="molecule type" value="Genomic_DNA"/>
</dbReference>
<keyword evidence="3" id="KW-1185">Reference proteome</keyword>
<feature type="chain" id="PRO_5046925538" description="Cuticle protein" evidence="1">
    <location>
        <begin position="17"/>
        <end position="183"/>
    </location>
</feature>
<feature type="signal peptide" evidence="1">
    <location>
        <begin position="1"/>
        <end position="16"/>
    </location>
</feature>
<evidence type="ECO:0008006" key="4">
    <source>
        <dbReference type="Google" id="ProtNLM"/>
    </source>
</evidence>
<dbReference type="Proteomes" id="UP000837857">
    <property type="component" value="Chromosome 24"/>
</dbReference>
<proteinExistence type="predicted"/>